<organism evidence="2 3">
    <name type="scientific">Caerostris extrusa</name>
    <name type="common">Bark spider</name>
    <name type="synonym">Caerostris bankana</name>
    <dbReference type="NCBI Taxonomy" id="172846"/>
    <lineage>
        <taxon>Eukaryota</taxon>
        <taxon>Metazoa</taxon>
        <taxon>Ecdysozoa</taxon>
        <taxon>Arthropoda</taxon>
        <taxon>Chelicerata</taxon>
        <taxon>Arachnida</taxon>
        <taxon>Araneae</taxon>
        <taxon>Araneomorphae</taxon>
        <taxon>Entelegynae</taxon>
        <taxon>Araneoidea</taxon>
        <taxon>Araneidae</taxon>
        <taxon>Caerostris</taxon>
    </lineage>
</organism>
<evidence type="ECO:0000313" key="3">
    <source>
        <dbReference type="Proteomes" id="UP001054945"/>
    </source>
</evidence>
<accession>A0AAV4NXA9</accession>
<comment type="caution">
    <text evidence="2">The sequence shown here is derived from an EMBL/GenBank/DDBJ whole genome shotgun (WGS) entry which is preliminary data.</text>
</comment>
<feature type="region of interest" description="Disordered" evidence="1">
    <location>
        <begin position="44"/>
        <end position="71"/>
    </location>
</feature>
<evidence type="ECO:0000313" key="2">
    <source>
        <dbReference type="EMBL" id="GIX89572.1"/>
    </source>
</evidence>
<dbReference type="EMBL" id="BPLR01021441">
    <property type="protein sequence ID" value="GIX89572.1"/>
    <property type="molecule type" value="Genomic_DNA"/>
</dbReference>
<name>A0AAV4NXA9_CAEEX</name>
<evidence type="ECO:0000256" key="1">
    <source>
        <dbReference type="SAM" id="MobiDB-lite"/>
    </source>
</evidence>
<sequence length="71" mass="8008">MSETITRASHGKNDDGLQLLDDNGLQLSVSSLHHVPRNCRRFQKKLPRRHPHPPAALHLQALKTNREANPS</sequence>
<reference evidence="2 3" key="1">
    <citation type="submission" date="2021-06" db="EMBL/GenBank/DDBJ databases">
        <title>Caerostris extrusa draft genome.</title>
        <authorList>
            <person name="Kono N."/>
            <person name="Arakawa K."/>
        </authorList>
    </citation>
    <scope>NUCLEOTIDE SEQUENCE [LARGE SCALE GENOMIC DNA]</scope>
</reference>
<protein>
    <submittedName>
        <fullName evidence="2">Uncharacterized protein</fullName>
    </submittedName>
</protein>
<dbReference type="AlphaFoldDB" id="A0AAV4NXA9"/>
<gene>
    <name evidence="2" type="ORF">CEXT_468601</name>
</gene>
<keyword evidence="3" id="KW-1185">Reference proteome</keyword>
<dbReference type="Proteomes" id="UP001054945">
    <property type="component" value="Unassembled WGS sequence"/>
</dbReference>
<proteinExistence type="predicted"/>